<proteinExistence type="inferred from homology"/>
<dbReference type="Gene3D" id="2.60.60.30">
    <property type="entry name" value="sav2460 like domains"/>
    <property type="match status" value="1"/>
</dbReference>
<gene>
    <name evidence="3" type="ORF">MNB_SV-9-694</name>
</gene>
<organism evidence="3">
    <name type="scientific">hydrothermal vent metagenome</name>
    <dbReference type="NCBI Taxonomy" id="652676"/>
    <lineage>
        <taxon>unclassified sequences</taxon>
        <taxon>metagenomes</taxon>
        <taxon>ecological metagenomes</taxon>
    </lineage>
</organism>
<accession>A0A1W1BW31</accession>
<protein>
    <submittedName>
        <fullName evidence="3">Tellurium resistance protein TerD</fullName>
    </submittedName>
</protein>
<dbReference type="PANTHER" id="PTHR32097:SF4">
    <property type="entry name" value="GENERAL STRESS PROTEIN 16U"/>
    <property type="match status" value="1"/>
</dbReference>
<feature type="domain" description="TerD" evidence="2">
    <location>
        <begin position="1"/>
        <end position="188"/>
    </location>
</feature>
<dbReference type="EMBL" id="FPHG01000033">
    <property type="protein sequence ID" value="SFV57705.1"/>
    <property type="molecule type" value="Genomic_DNA"/>
</dbReference>
<dbReference type="PANTHER" id="PTHR32097">
    <property type="entry name" value="CAMP-BINDING PROTEIN 1-RELATED"/>
    <property type="match status" value="1"/>
</dbReference>
<dbReference type="CDD" id="cd06974">
    <property type="entry name" value="TerD_like"/>
    <property type="match status" value="1"/>
</dbReference>
<evidence type="ECO:0000256" key="1">
    <source>
        <dbReference type="ARBA" id="ARBA00008775"/>
    </source>
</evidence>
<dbReference type="AlphaFoldDB" id="A0A1W1BW31"/>
<evidence type="ECO:0000259" key="2">
    <source>
        <dbReference type="Pfam" id="PF02342"/>
    </source>
</evidence>
<name>A0A1W1BW31_9ZZZZ</name>
<dbReference type="InterPro" id="IPR051324">
    <property type="entry name" value="Stress/Tellurium_Resist"/>
</dbReference>
<reference evidence="3" key="1">
    <citation type="submission" date="2016-10" db="EMBL/GenBank/DDBJ databases">
        <authorList>
            <person name="de Groot N.N."/>
        </authorList>
    </citation>
    <scope>NUCLEOTIDE SEQUENCE</scope>
</reference>
<evidence type="ECO:0000313" key="3">
    <source>
        <dbReference type="EMBL" id="SFV57705.1"/>
    </source>
</evidence>
<dbReference type="Pfam" id="PF02342">
    <property type="entry name" value="TerD"/>
    <property type="match status" value="1"/>
</dbReference>
<dbReference type="InterPro" id="IPR003325">
    <property type="entry name" value="TerD"/>
</dbReference>
<sequence>MAISLSKGGRVSLSKEAPGLKNIKVGLGWDANATDTGTQFDLDASLFLLGADGKVVSDEHFIFYNNTTSPDGAVVHQGDNRTGEGDGDDESIEIDLSKIAPEVDKIVFTVTIDEADSRGQNFGQVNNSFIRILNQDGGTEIAKYELDEDYSSETAINFGELYRKNGGWNFKAVGAGFNEGLAGFCKTYGVSI</sequence>
<comment type="similarity">
    <text evidence="1">Belongs to the CAPAB/TerDEXZ family.</text>
</comment>